<organism evidence="1 2">
    <name type="scientific">Naganishia cerealis</name>
    <dbReference type="NCBI Taxonomy" id="610337"/>
    <lineage>
        <taxon>Eukaryota</taxon>
        <taxon>Fungi</taxon>
        <taxon>Dikarya</taxon>
        <taxon>Basidiomycota</taxon>
        <taxon>Agaricomycotina</taxon>
        <taxon>Tremellomycetes</taxon>
        <taxon>Filobasidiales</taxon>
        <taxon>Filobasidiaceae</taxon>
        <taxon>Naganishia</taxon>
    </lineage>
</organism>
<proteinExistence type="predicted"/>
<dbReference type="Proteomes" id="UP001241377">
    <property type="component" value="Unassembled WGS sequence"/>
</dbReference>
<name>A0ACC2W2H2_9TREE</name>
<evidence type="ECO:0000313" key="2">
    <source>
        <dbReference type="Proteomes" id="UP001241377"/>
    </source>
</evidence>
<gene>
    <name evidence="1" type="ORF">QFC19_003369</name>
</gene>
<protein>
    <submittedName>
        <fullName evidence="1">Uncharacterized protein</fullName>
    </submittedName>
</protein>
<evidence type="ECO:0000313" key="1">
    <source>
        <dbReference type="EMBL" id="KAJ9105802.1"/>
    </source>
</evidence>
<reference evidence="1" key="1">
    <citation type="submission" date="2023-04" db="EMBL/GenBank/DDBJ databases">
        <title>Draft Genome sequencing of Naganishia species isolated from polar environments using Oxford Nanopore Technology.</title>
        <authorList>
            <person name="Leo P."/>
            <person name="Venkateswaran K."/>
        </authorList>
    </citation>
    <scope>NUCLEOTIDE SEQUENCE</scope>
    <source>
        <strain evidence="1">MNA-CCFEE 5261</strain>
    </source>
</reference>
<dbReference type="EMBL" id="JASBWR010000032">
    <property type="protein sequence ID" value="KAJ9105802.1"/>
    <property type="molecule type" value="Genomic_DNA"/>
</dbReference>
<accession>A0ACC2W2H2</accession>
<sequence>MIEPLVIVGDTDDLREVLETAADLELLDELVAVELEVDDVLTADDAEDTADEDPDVVAALDVPEDVEDVAEEAGDDVVCAADDEVLVIELDMREAELELAELLEAADVRAALDAAAVVDIIFKL</sequence>
<comment type="caution">
    <text evidence="1">The sequence shown here is derived from an EMBL/GenBank/DDBJ whole genome shotgun (WGS) entry which is preliminary data.</text>
</comment>
<keyword evidence="2" id="KW-1185">Reference proteome</keyword>